<dbReference type="Pfam" id="PF11775">
    <property type="entry name" value="CobT_C"/>
    <property type="match status" value="1"/>
</dbReference>
<evidence type="ECO:0000313" key="3">
    <source>
        <dbReference type="EMBL" id="EBS5296802.1"/>
    </source>
</evidence>
<comment type="caution">
    <text evidence="3">The sequence shown here is derived from an EMBL/GenBank/DDBJ whole genome shotgun (WGS) entry which is preliminary data.</text>
</comment>
<feature type="compositionally biased region" description="Acidic residues" evidence="1">
    <location>
        <begin position="277"/>
        <end position="299"/>
    </location>
</feature>
<protein>
    <submittedName>
        <fullName evidence="3">Porphyrin biosynthesis protein</fullName>
    </submittedName>
</protein>
<dbReference type="PANTHER" id="PTHR41248:SF1">
    <property type="entry name" value="NORD PROTEIN"/>
    <property type="match status" value="1"/>
</dbReference>
<feature type="compositionally biased region" description="Acidic residues" evidence="1">
    <location>
        <begin position="322"/>
        <end position="349"/>
    </location>
</feature>
<dbReference type="InterPro" id="IPR036465">
    <property type="entry name" value="vWFA_dom_sf"/>
</dbReference>
<feature type="domain" description="Cobalamin biosynthesis protein CobT VWA" evidence="2">
    <location>
        <begin position="585"/>
        <end position="792"/>
    </location>
</feature>
<dbReference type="PANTHER" id="PTHR41248">
    <property type="entry name" value="NORD PROTEIN"/>
    <property type="match status" value="1"/>
</dbReference>
<dbReference type="InterPro" id="IPR051928">
    <property type="entry name" value="NorD/CobT"/>
</dbReference>
<feature type="compositionally biased region" description="Basic and acidic residues" evidence="1">
    <location>
        <begin position="228"/>
        <end position="237"/>
    </location>
</feature>
<dbReference type="Gene3D" id="3.40.50.410">
    <property type="entry name" value="von Willebrand factor, type A domain"/>
    <property type="match status" value="1"/>
</dbReference>
<feature type="compositionally biased region" description="Basic and acidic residues" evidence="1">
    <location>
        <begin position="409"/>
        <end position="420"/>
    </location>
</feature>
<dbReference type="GO" id="GO:0009236">
    <property type="term" value="P:cobalamin biosynthetic process"/>
    <property type="evidence" value="ECO:0007669"/>
    <property type="project" value="InterPro"/>
</dbReference>
<sequence length="792" mass="87181">MSKAMTRAVLKEVQDFRDCVKRVVAMLSGKQIPVAERGNEAYVRYNRRGEPVLVNIPSIPDDASPTLMNAVRGFLDHEVAHILFTDPKVAMKMRERGKAPSTGLWNALEDVFIERRMGQVFNGTRRNLLATQNLVIDKYFKGKVSEAVSICHGNQRELFLKFFLCPVVRAWDGQSPFIDFMEEHWHLIEKPIALLKEHGIDVAVRNMSNTEDCVKVAAAIAQIMQDMKDKPEGKLPELKSSARKPSKSEDESEETPEAGDEPTHSESAPKRTKGEDDDKEEQEDDASEEEESGDSDLPESVDKDLPTEDKEISDTESKYTEAGEEESGDTPESDDAGMESGDSDDEGGSDDTGSPTPGDGIRDDADDSDGYGSGAAGDGDGDGDSDDGEDSDAGHGESEGEGEEEDDAADHTDGEGKENEDAAEAPEDSESGFVPAPDEMTLEDALKALDEMEDGTGEMTEDALSATISKELMSTSLSEYRPYDRSYDFIGLIDEAEEHVKRTRKTFGAIPMHSPVDRYRMVPEGRKLFELKIEKHLSAGVSSTLAKDLERAIASRNRVQFIPGQRRGRIHGANLYRLAMNDDRVFRKKEDHRAVNACVQQVIDLSGSMGGRKIQLALASAYTIADALDRINVPNIITGFTTFGSPDYETMSKRGFTRFEALMLPIIKNWNEKANSPEIRARMGCVCETFPLLNNVDGESVAQLATLFAGRMEDKKIMLVMSDGAPCAAGDGFHQHLRTVTKEIETLSDIDLMAIGVLTDAPRRYYKNYALVNSVEELGPSVVTELSRIILG</sequence>
<feature type="compositionally biased region" description="Acidic residues" evidence="1">
    <location>
        <begin position="250"/>
        <end position="260"/>
    </location>
</feature>
<evidence type="ECO:0000259" key="2">
    <source>
        <dbReference type="Pfam" id="PF11775"/>
    </source>
</evidence>
<dbReference type="SUPFAM" id="SSF53300">
    <property type="entry name" value="vWA-like"/>
    <property type="match status" value="1"/>
</dbReference>
<dbReference type="Pfam" id="PF06213">
    <property type="entry name" value="CobT"/>
    <property type="match status" value="1"/>
</dbReference>
<dbReference type="InterPro" id="IPR006538">
    <property type="entry name" value="CobT"/>
</dbReference>
<reference evidence="3" key="1">
    <citation type="submission" date="2018-06" db="EMBL/GenBank/DDBJ databases">
        <authorList>
            <person name="Ashton P.M."/>
            <person name="Dallman T."/>
            <person name="Nair S."/>
            <person name="De Pinna E."/>
            <person name="Peters T."/>
            <person name="Grant K."/>
        </authorList>
    </citation>
    <scope>NUCLEOTIDE SEQUENCE</scope>
    <source>
        <strain evidence="3">440056</strain>
    </source>
</reference>
<feature type="compositionally biased region" description="Acidic residues" evidence="1">
    <location>
        <begin position="379"/>
        <end position="391"/>
    </location>
</feature>
<dbReference type="PIRSF" id="PIRSF031715">
    <property type="entry name" value="Cob_chel_CobT"/>
    <property type="match status" value="1"/>
</dbReference>
<evidence type="ECO:0000256" key="1">
    <source>
        <dbReference type="SAM" id="MobiDB-lite"/>
    </source>
</evidence>
<proteinExistence type="predicted"/>
<feature type="compositionally biased region" description="Basic and acidic residues" evidence="1">
    <location>
        <begin position="261"/>
        <end position="276"/>
    </location>
</feature>
<gene>
    <name evidence="3" type="ORF">DRE90_18600</name>
</gene>
<feature type="region of interest" description="Disordered" evidence="1">
    <location>
        <begin position="228"/>
        <end position="437"/>
    </location>
</feature>
<feature type="compositionally biased region" description="Basic and acidic residues" evidence="1">
    <location>
        <begin position="300"/>
        <end position="321"/>
    </location>
</feature>
<dbReference type="AlphaFoldDB" id="A0A5V0A5I8"/>
<organism evidence="3">
    <name type="scientific">Salmonella infantis</name>
    <dbReference type="NCBI Taxonomy" id="595"/>
    <lineage>
        <taxon>Bacteria</taxon>
        <taxon>Pseudomonadati</taxon>
        <taxon>Pseudomonadota</taxon>
        <taxon>Gammaproteobacteria</taxon>
        <taxon>Enterobacterales</taxon>
        <taxon>Enterobacteriaceae</taxon>
        <taxon>Salmonella</taxon>
    </lineage>
</organism>
<accession>A0A5V0A5I8</accession>
<feature type="compositionally biased region" description="Acidic residues" evidence="1">
    <location>
        <begin position="399"/>
        <end position="408"/>
    </location>
</feature>
<name>A0A5V0A5I8_SALIN</name>
<dbReference type="EMBL" id="AAGVUC010000019">
    <property type="protein sequence ID" value="EBS5296802.1"/>
    <property type="molecule type" value="Genomic_DNA"/>
</dbReference>
<feature type="compositionally biased region" description="Acidic residues" evidence="1">
    <location>
        <begin position="421"/>
        <end position="430"/>
    </location>
</feature>
<dbReference type="InterPro" id="IPR025861">
    <property type="entry name" value="CobT_VWA_dom"/>
</dbReference>